<protein>
    <recommendedName>
        <fullName evidence="2">histidine kinase</fullName>
        <ecNumber evidence="2">2.7.13.3</ecNumber>
    </recommendedName>
</protein>
<feature type="transmembrane region" description="Helical" evidence="9">
    <location>
        <begin position="124"/>
        <end position="147"/>
    </location>
</feature>
<evidence type="ECO:0000256" key="4">
    <source>
        <dbReference type="ARBA" id="ARBA00022679"/>
    </source>
</evidence>
<reference evidence="12 13" key="1">
    <citation type="submission" date="2021-01" db="EMBL/GenBank/DDBJ databases">
        <title>Actinoplanes sp. nov. LDG1-01 isolated from lichen.</title>
        <authorList>
            <person name="Saeng-In P."/>
            <person name="Phongsopitanun W."/>
            <person name="Kanchanasin P."/>
            <person name="Yuki M."/>
            <person name="Kudo T."/>
            <person name="Ohkuma M."/>
            <person name="Tanasupawat S."/>
        </authorList>
    </citation>
    <scope>NUCLEOTIDE SEQUENCE [LARGE SCALE GENOMIC DNA]</scope>
    <source>
        <strain evidence="12 13">LDG1-01</strain>
    </source>
</reference>
<evidence type="ECO:0000259" key="10">
    <source>
        <dbReference type="Pfam" id="PF02518"/>
    </source>
</evidence>
<evidence type="ECO:0000256" key="9">
    <source>
        <dbReference type="SAM" id="Phobius"/>
    </source>
</evidence>
<keyword evidence="13" id="KW-1185">Reference proteome</keyword>
<sequence>MKALIDVGIGVAAALFGAVMIVLGAPSGQPVAQWLLIEASVLALVLIRHFPLVLLGIEVVLVVVTDIVLPYESHVAPLAAGLALGAVAYRHSGLVTTAGWLATYGAVVFTVGRHDPGLLSGVEGALRLCSIAAAVGAPVAFGCWLAGLRKVAAQERERAIAEREAARMGERARISNDLHDLVAHHVSAIAMRAGSARYAALHGSGPAAERLEESATALDAIHTSAGQALVDLRGLLHVLRDPGSADPLLDPEQMINDAVERSRAAGLTVTADVDVRLAMAPLALRVTAARVVQEALTNALKHAPESAVKVALKKDDGRLSIMVDNDLSDKSDSALPSSGHGLAGMRERVEILGGTFAAGPSRDGWKVAVTLELP</sequence>
<dbReference type="SUPFAM" id="SSF55874">
    <property type="entry name" value="ATPase domain of HSP90 chaperone/DNA topoisomerase II/histidine kinase"/>
    <property type="match status" value="1"/>
</dbReference>
<feature type="transmembrane region" description="Helical" evidence="9">
    <location>
        <begin position="52"/>
        <end position="71"/>
    </location>
</feature>
<dbReference type="PANTHER" id="PTHR24421:SF10">
    <property type="entry name" value="NITRATE_NITRITE SENSOR PROTEIN NARQ"/>
    <property type="match status" value="1"/>
</dbReference>
<dbReference type="Proteomes" id="UP000598996">
    <property type="component" value="Unassembled WGS sequence"/>
</dbReference>
<evidence type="ECO:0000313" key="12">
    <source>
        <dbReference type="EMBL" id="MBL7258943.1"/>
    </source>
</evidence>
<evidence type="ECO:0000259" key="11">
    <source>
        <dbReference type="Pfam" id="PF07730"/>
    </source>
</evidence>
<dbReference type="RefSeq" id="WP_202995611.1">
    <property type="nucleotide sequence ID" value="NZ_JAENHO010000010.1"/>
</dbReference>
<keyword evidence="9" id="KW-1133">Transmembrane helix</keyword>
<gene>
    <name evidence="12" type="ORF">JKJ07_31985</name>
</gene>
<feature type="transmembrane region" description="Helical" evidence="9">
    <location>
        <begin position="7"/>
        <end position="25"/>
    </location>
</feature>
<evidence type="ECO:0000256" key="1">
    <source>
        <dbReference type="ARBA" id="ARBA00000085"/>
    </source>
</evidence>
<dbReference type="CDD" id="cd16917">
    <property type="entry name" value="HATPase_UhpB-NarQ-NarX-like"/>
    <property type="match status" value="1"/>
</dbReference>
<evidence type="ECO:0000256" key="3">
    <source>
        <dbReference type="ARBA" id="ARBA00022553"/>
    </source>
</evidence>
<keyword evidence="6" id="KW-0418">Kinase</keyword>
<comment type="caution">
    <text evidence="12">The sequence shown here is derived from an EMBL/GenBank/DDBJ whole genome shotgun (WGS) entry which is preliminary data.</text>
</comment>
<organism evidence="12 13">
    <name type="scientific">Paractinoplanes lichenicola</name>
    <dbReference type="NCBI Taxonomy" id="2802976"/>
    <lineage>
        <taxon>Bacteria</taxon>
        <taxon>Bacillati</taxon>
        <taxon>Actinomycetota</taxon>
        <taxon>Actinomycetes</taxon>
        <taxon>Micromonosporales</taxon>
        <taxon>Micromonosporaceae</taxon>
        <taxon>Paractinoplanes</taxon>
    </lineage>
</organism>
<keyword evidence="7" id="KW-0067">ATP-binding</keyword>
<feature type="transmembrane region" description="Helical" evidence="9">
    <location>
        <begin position="91"/>
        <end position="112"/>
    </location>
</feature>
<dbReference type="InterPro" id="IPR050482">
    <property type="entry name" value="Sensor_HK_TwoCompSys"/>
</dbReference>
<evidence type="ECO:0000256" key="6">
    <source>
        <dbReference type="ARBA" id="ARBA00022777"/>
    </source>
</evidence>
<keyword evidence="4" id="KW-0808">Transferase</keyword>
<evidence type="ECO:0000256" key="8">
    <source>
        <dbReference type="ARBA" id="ARBA00023012"/>
    </source>
</evidence>
<keyword evidence="9" id="KW-0472">Membrane</keyword>
<dbReference type="Pfam" id="PF02518">
    <property type="entry name" value="HATPase_c"/>
    <property type="match status" value="1"/>
</dbReference>
<dbReference type="InterPro" id="IPR036890">
    <property type="entry name" value="HATPase_C_sf"/>
</dbReference>
<keyword evidence="9" id="KW-0812">Transmembrane</keyword>
<keyword evidence="3" id="KW-0597">Phosphoprotein</keyword>
<feature type="domain" description="Histidine kinase/HSP90-like ATPase" evidence="10">
    <location>
        <begin position="288"/>
        <end position="374"/>
    </location>
</feature>
<evidence type="ECO:0000256" key="7">
    <source>
        <dbReference type="ARBA" id="ARBA00022840"/>
    </source>
</evidence>
<keyword evidence="8" id="KW-0902">Two-component regulatory system</keyword>
<keyword evidence="5" id="KW-0547">Nucleotide-binding</keyword>
<dbReference type="Gene3D" id="1.20.5.1930">
    <property type="match status" value="1"/>
</dbReference>
<dbReference type="EMBL" id="JAENHO010000010">
    <property type="protein sequence ID" value="MBL7258943.1"/>
    <property type="molecule type" value="Genomic_DNA"/>
</dbReference>
<dbReference type="PANTHER" id="PTHR24421">
    <property type="entry name" value="NITRATE/NITRITE SENSOR PROTEIN NARX-RELATED"/>
    <property type="match status" value="1"/>
</dbReference>
<dbReference type="EC" id="2.7.13.3" evidence="2"/>
<accession>A0ABS1VWZ1</accession>
<dbReference type="Gene3D" id="3.30.565.10">
    <property type="entry name" value="Histidine kinase-like ATPase, C-terminal domain"/>
    <property type="match status" value="1"/>
</dbReference>
<proteinExistence type="predicted"/>
<dbReference type="Pfam" id="PF07730">
    <property type="entry name" value="HisKA_3"/>
    <property type="match status" value="1"/>
</dbReference>
<dbReference type="InterPro" id="IPR011712">
    <property type="entry name" value="Sig_transdc_His_kin_sub3_dim/P"/>
</dbReference>
<feature type="domain" description="Signal transduction histidine kinase subgroup 3 dimerisation and phosphoacceptor" evidence="11">
    <location>
        <begin position="170"/>
        <end position="242"/>
    </location>
</feature>
<evidence type="ECO:0000313" key="13">
    <source>
        <dbReference type="Proteomes" id="UP000598996"/>
    </source>
</evidence>
<dbReference type="InterPro" id="IPR003594">
    <property type="entry name" value="HATPase_dom"/>
</dbReference>
<name>A0ABS1VWZ1_9ACTN</name>
<evidence type="ECO:0000256" key="5">
    <source>
        <dbReference type="ARBA" id="ARBA00022741"/>
    </source>
</evidence>
<comment type="catalytic activity">
    <reaction evidence="1">
        <text>ATP + protein L-histidine = ADP + protein N-phospho-L-histidine.</text>
        <dbReference type="EC" id="2.7.13.3"/>
    </reaction>
</comment>
<evidence type="ECO:0000256" key="2">
    <source>
        <dbReference type="ARBA" id="ARBA00012438"/>
    </source>
</evidence>